<keyword evidence="2" id="KW-0813">Transport</keyword>
<dbReference type="GO" id="GO:0012505">
    <property type="term" value="C:endomembrane system"/>
    <property type="evidence" value="ECO:0007669"/>
    <property type="project" value="UniProtKB-SubCell"/>
</dbReference>
<evidence type="ECO:0000313" key="13">
    <source>
        <dbReference type="Proteomes" id="UP000243217"/>
    </source>
</evidence>
<dbReference type="AlphaFoldDB" id="A0A1V9YI49"/>
<dbReference type="Pfam" id="PF00005">
    <property type="entry name" value="ABC_tran"/>
    <property type="match status" value="1"/>
</dbReference>
<keyword evidence="4" id="KW-0677">Repeat</keyword>
<feature type="transmembrane region" description="Helical" evidence="10">
    <location>
        <begin position="335"/>
        <end position="357"/>
    </location>
</feature>
<dbReference type="Gene3D" id="1.20.1560.10">
    <property type="entry name" value="ABC transporter type 1, transmembrane domain"/>
    <property type="match status" value="1"/>
</dbReference>
<dbReference type="CDD" id="cd18579">
    <property type="entry name" value="ABC_6TM_ABCC_D1"/>
    <property type="match status" value="1"/>
</dbReference>
<keyword evidence="13" id="KW-1185">Reference proteome</keyword>
<dbReference type="STRING" id="74557.A0A1V9YI49"/>
<feature type="transmembrane region" description="Helical" evidence="10">
    <location>
        <begin position="82"/>
        <end position="108"/>
    </location>
</feature>
<dbReference type="GO" id="GO:0016020">
    <property type="term" value="C:membrane"/>
    <property type="evidence" value="ECO:0007669"/>
    <property type="project" value="InterPro"/>
</dbReference>
<dbReference type="FunFam" id="1.20.1560.10:FF:000006">
    <property type="entry name" value="ATP-binding cassette, sub-family C (CFTR/MRP), member 9"/>
    <property type="match status" value="1"/>
</dbReference>
<dbReference type="InterPro" id="IPR036640">
    <property type="entry name" value="ABC1_TM_sf"/>
</dbReference>
<name>A0A1V9YI49_9STRA</name>
<keyword evidence="3 10" id="KW-0812">Transmembrane</keyword>
<dbReference type="SUPFAM" id="SSF90123">
    <property type="entry name" value="ABC transporter transmembrane region"/>
    <property type="match status" value="1"/>
</dbReference>
<reference evidence="12 13" key="1">
    <citation type="journal article" date="2014" name="Genome Biol. Evol.">
        <title>The secreted proteins of Achlya hypogyna and Thraustotheca clavata identify the ancestral oomycete secretome and reveal gene acquisitions by horizontal gene transfer.</title>
        <authorList>
            <person name="Misner I."/>
            <person name="Blouin N."/>
            <person name="Leonard G."/>
            <person name="Richards T.A."/>
            <person name="Lane C.E."/>
        </authorList>
    </citation>
    <scope>NUCLEOTIDE SEQUENCE [LARGE SCALE GENOMIC DNA]</scope>
    <source>
        <strain evidence="12 13">ATCC 34112</strain>
    </source>
</reference>
<dbReference type="GO" id="GO:0140359">
    <property type="term" value="F:ABC-type transporter activity"/>
    <property type="evidence" value="ECO:0007669"/>
    <property type="project" value="InterPro"/>
</dbReference>
<evidence type="ECO:0000256" key="3">
    <source>
        <dbReference type="ARBA" id="ARBA00022692"/>
    </source>
</evidence>
<comment type="subcellular location">
    <subcellularLocation>
        <location evidence="1">Endomembrane system</location>
        <topology evidence="1">Multi-pass membrane protein</topology>
    </subcellularLocation>
</comment>
<dbReference type="InterPro" id="IPR003439">
    <property type="entry name" value="ABC_transporter-like_ATP-bd"/>
</dbReference>
<dbReference type="InterPro" id="IPR044746">
    <property type="entry name" value="ABCC_6TM_D1"/>
</dbReference>
<feature type="non-terminal residue" evidence="12">
    <location>
        <position position="467"/>
    </location>
</feature>
<evidence type="ECO:0000256" key="5">
    <source>
        <dbReference type="ARBA" id="ARBA00022741"/>
    </source>
</evidence>
<dbReference type="InterPro" id="IPR027417">
    <property type="entry name" value="P-loop_NTPase"/>
</dbReference>
<dbReference type="InterPro" id="IPR011527">
    <property type="entry name" value="ABC1_TM_dom"/>
</dbReference>
<protein>
    <submittedName>
        <fullName evidence="12">ATP-binding Cassette (ABC) Superfamily</fullName>
    </submittedName>
</protein>
<dbReference type="InterPro" id="IPR050173">
    <property type="entry name" value="ABC_transporter_C-like"/>
</dbReference>
<dbReference type="PANTHER" id="PTHR24223:SF443">
    <property type="entry name" value="MULTIDRUG-RESISTANCE LIKE PROTEIN 1, ISOFORM I"/>
    <property type="match status" value="1"/>
</dbReference>
<accession>A0A1V9YI49</accession>
<evidence type="ECO:0000256" key="4">
    <source>
        <dbReference type="ARBA" id="ARBA00022737"/>
    </source>
</evidence>
<feature type="transmembrane region" description="Helical" evidence="10">
    <location>
        <begin position="219"/>
        <end position="243"/>
    </location>
</feature>
<evidence type="ECO:0000256" key="9">
    <source>
        <dbReference type="SAM" id="MobiDB-lite"/>
    </source>
</evidence>
<proteinExistence type="predicted"/>
<dbReference type="PANTHER" id="PTHR24223">
    <property type="entry name" value="ATP-BINDING CASSETTE SUB-FAMILY C"/>
    <property type="match status" value="1"/>
</dbReference>
<keyword evidence="8 10" id="KW-0472">Membrane</keyword>
<organism evidence="12 13">
    <name type="scientific">Thraustotheca clavata</name>
    <dbReference type="NCBI Taxonomy" id="74557"/>
    <lineage>
        <taxon>Eukaryota</taxon>
        <taxon>Sar</taxon>
        <taxon>Stramenopiles</taxon>
        <taxon>Oomycota</taxon>
        <taxon>Saprolegniomycetes</taxon>
        <taxon>Saprolegniales</taxon>
        <taxon>Achlyaceae</taxon>
        <taxon>Thraustotheca</taxon>
    </lineage>
</organism>
<comment type="caution">
    <text evidence="12">The sequence shown here is derived from an EMBL/GenBank/DDBJ whole genome shotgun (WGS) entry which is preliminary data.</text>
</comment>
<dbReference type="Proteomes" id="UP000243217">
    <property type="component" value="Unassembled WGS sequence"/>
</dbReference>
<evidence type="ECO:0000256" key="2">
    <source>
        <dbReference type="ARBA" id="ARBA00022448"/>
    </source>
</evidence>
<dbReference type="PROSITE" id="PS50929">
    <property type="entry name" value="ABC_TM1F"/>
    <property type="match status" value="1"/>
</dbReference>
<dbReference type="EMBL" id="JNBS01003765">
    <property type="protein sequence ID" value="OQR85388.1"/>
    <property type="molecule type" value="Genomic_DNA"/>
</dbReference>
<evidence type="ECO:0000259" key="11">
    <source>
        <dbReference type="PROSITE" id="PS50929"/>
    </source>
</evidence>
<keyword evidence="5" id="KW-0547">Nucleotide-binding</keyword>
<evidence type="ECO:0000256" key="1">
    <source>
        <dbReference type="ARBA" id="ARBA00004127"/>
    </source>
</evidence>
<dbReference type="SUPFAM" id="SSF52540">
    <property type="entry name" value="P-loop containing nucleoside triphosphate hydrolases"/>
    <property type="match status" value="1"/>
</dbReference>
<dbReference type="OrthoDB" id="6500128at2759"/>
<feature type="transmembrane region" description="Helical" evidence="10">
    <location>
        <begin position="309"/>
        <end position="329"/>
    </location>
</feature>
<dbReference type="GO" id="GO:0016887">
    <property type="term" value="F:ATP hydrolysis activity"/>
    <property type="evidence" value="ECO:0007669"/>
    <property type="project" value="InterPro"/>
</dbReference>
<evidence type="ECO:0000256" key="7">
    <source>
        <dbReference type="ARBA" id="ARBA00022989"/>
    </source>
</evidence>
<evidence type="ECO:0000256" key="8">
    <source>
        <dbReference type="ARBA" id="ARBA00023136"/>
    </source>
</evidence>
<dbReference type="Gene3D" id="3.40.50.300">
    <property type="entry name" value="P-loop containing nucleotide triphosphate hydrolases"/>
    <property type="match status" value="1"/>
</dbReference>
<dbReference type="Pfam" id="PF00664">
    <property type="entry name" value="ABC_membrane"/>
    <property type="match status" value="1"/>
</dbReference>
<evidence type="ECO:0000256" key="10">
    <source>
        <dbReference type="SAM" id="Phobius"/>
    </source>
</evidence>
<sequence>MATKYQSIDRESSPQKPQHNPLDHANIFSRITYSWANKLMALGNQRQLELHDIWPLREISKTEIVARQYLPKYYQSKSIVKAWLSVFGCQTVMIGLMQLIVMGCSLYGPVVLQQVVSGVESTNIDMKSLMLAVVSLFAVKVVQAIIQTQSDLQNELLSVRATAALQDLLYKKALALNVKSRKIKSTGEVSNLFGADMMWILSVSSSANEIWIIPTQIIALFYMLWRILGYAIILGIGVMLLVLQLNRLVAERMRGNWQAAMEKEDQRMKIVNEVFGSMQIVKLNAWEERYYKAFKKIREQEMGFLRREIFMIAISSTINNIGPVLLTTISFGSYVLLLGETLTAAKVFTALSLFAMIRTPIVRLPFIITNWMQATVALNRFHEFLSLEEKRNDLVSSATSSNDIAIEIINGTFGYDADKPLFSNVNLTIRHGEFVVLHGTVGEGKSSLCNALLGEIGKYNGTVAVNG</sequence>
<keyword evidence="7 10" id="KW-1133">Transmembrane helix</keyword>
<evidence type="ECO:0000313" key="12">
    <source>
        <dbReference type="EMBL" id="OQR85388.1"/>
    </source>
</evidence>
<keyword evidence="6 12" id="KW-0067">ATP-binding</keyword>
<dbReference type="GO" id="GO:0005524">
    <property type="term" value="F:ATP binding"/>
    <property type="evidence" value="ECO:0007669"/>
    <property type="project" value="UniProtKB-KW"/>
</dbReference>
<feature type="region of interest" description="Disordered" evidence="9">
    <location>
        <begin position="1"/>
        <end position="22"/>
    </location>
</feature>
<gene>
    <name evidence="12" type="ORF">THRCLA_10706</name>
</gene>
<feature type="domain" description="ABC transmembrane type-1" evidence="11">
    <location>
        <begin position="92"/>
        <end position="373"/>
    </location>
</feature>
<evidence type="ECO:0000256" key="6">
    <source>
        <dbReference type="ARBA" id="ARBA00022840"/>
    </source>
</evidence>